<proteinExistence type="predicted"/>
<keyword evidence="12" id="KW-1185">Reference proteome</keyword>
<dbReference type="EC" id="2.1.1.61" evidence="11"/>
<dbReference type="GO" id="GO:0032259">
    <property type="term" value="P:methylation"/>
    <property type="evidence" value="ECO:0007669"/>
    <property type="project" value="UniProtKB-KW"/>
</dbReference>
<evidence type="ECO:0000256" key="5">
    <source>
        <dbReference type="ARBA" id="ARBA00022691"/>
    </source>
</evidence>
<accession>A0ABY4S6R3</accession>
<dbReference type="Pfam" id="PF01266">
    <property type="entry name" value="DAO"/>
    <property type="match status" value="1"/>
</dbReference>
<dbReference type="RefSeq" id="WP_250195649.1">
    <property type="nucleotide sequence ID" value="NZ_CP097635.1"/>
</dbReference>
<protein>
    <submittedName>
        <fullName evidence="11">FAD-dependent 5-carboxymethylaminomethyl-2-thiouridine(34) oxidoreductase MnmC</fullName>
        <ecNumber evidence="11">2.1.1.61</ecNumber>
    </submittedName>
</protein>
<dbReference type="Gene3D" id="3.30.9.10">
    <property type="entry name" value="D-Amino Acid Oxidase, subunit A, domain 2"/>
    <property type="match status" value="1"/>
</dbReference>
<evidence type="ECO:0000256" key="8">
    <source>
        <dbReference type="ARBA" id="ARBA00023002"/>
    </source>
</evidence>
<evidence type="ECO:0000256" key="7">
    <source>
        <dbReference type="ARBA" id="ARBA00022827"/>
    </source>
</evidence>
<sequence length="600" mass="62293">MTHDDARRLLQAAGLPERWAGRERFVLLAVGGHADALLAALRQAWEGDAQRCRRLQVVLLLTEAQPVTAADAPSVPGQQRLPAPPLADGSAMTLDLLRPPSLQVGRGAHEGLREGLRALRLQADALLLAGNGWDEHLLRRLGSLAAPQATLAAFTPQGLPAGLQAAGFRLQAGTPPQPQARTTAWLQADFAPRFVPRPEAATGPAAPPGDEVLVLGAGLAGATCAQALARAGLRVTVLERHALPAQQASGNPGGLFHGIVNAQDGLHARFNRAAALLAARSYRSLIESTIVPGAIDGLLRLQADGMGAAAMQAQADALGLPTDYVQAVDAATAAALAGLPLQVPAWFYPAGGWLNPRAVVAQCLAQPGITLRTGVAVARLQQAEDGRWQALDGEGQVLAQASQVVLCAAHDTLALLPPACTADWKLGRQRGQLTVLPAGTTGLRRPLRPVAGGGYVLPLADGAVLCGATAQPGDDHAGLRAQDQTANLARYAALTGAEPPPADTPLPGRTAFRLLADDRLPLVGPVPQPSARHEQPRRIARLPGLLVCTALGSRGITWAPLAAELLTAWVTGGPPPLEADLVDALDPARFVARRARKSTG</sequence>
<dbReference type="InterPro" id="IPR006076">
    <property type="entry name" value="FAD-dep_OxRdtase"/>
</dbReference>
<dbReference type="PANTHER" id="PTHR13847:SF283">
    <property type="entry name" value="TRNA 5-METHYLAMINOMETHYL-2-THIOURIDINE BIOSYNTHESIS BIFUNCTIONAL PROTEIN MNMC"/>
    <property type="match status" value="1"/>
</dbReference>
<evidence type="ECO:0000313" key="11">
    <source>
        <dbReference type="EMBL" id="URI07413.1"/>
    </source>
</evidence>
<keyword evidence="7" id="KW-0274">FAD</keyword>
<dbReference type="SUPFAM" id="SSF54373">
    <property type="entry name" value="FAD-linked reductases, C-terminal domain"/>
    <property type="match status" value="1"/>
</dbReference>
<evidence type="ECO:0000313" key="12">
    <source>
        <dbReference type="Proteomes" id="UP001056201"/>
    </source>
</evidence>
<dbReference type="Gene3D" id="3.40.50.150">
    <property type="entry name" value="Vaccinia Virus protein VP39"/>
    <property type="match status" value="1"/>
</dbReference>
<evidence type="ECO:0000256" key="6">
    <source>
        <dbReference type="ARBA" id="ARBA00022694"/>
    </source>
</evidence>
<dbReference type="PANTHER" id="PTHR13847">
    <property type="entry name" value="SARCOSINE DEHYDROGENASE-RELATED"/>
    <property type="match status" value="1"/>
</dbReference>
<evidence type="ECO:0000256" key="4">
    <source>
        <dbReference type="ARBA" id="ARBA00022679"/>
    </source>
</evidence>
<keyword evidence="2 11" id="KW-0489">Methyltransferase</keyword>
<dbReference type="EMBL" id="CP097635">
    <property type="protein sequence ID" value="URI07413.1"/>
    <property type="molecule type" value="Genomic_DNA"/>
</dbReference>
<feature type="domain" description="FAD dependent oxidoreductase" evidence="10">
    <location>
        <begin position="212"/>
        <end position="569"/>
    </location>
</feature>
<evidence type="ECO:0000256" key="1">
    <source>
        <dbReference type="ARBA" id="ARBA00022490"/>
    </source>
</evidence>
<keyword evidence="6" id="KW-0819">tRNA processing</keyword>
<dbReference type="NCBIfam" id="TIGR03197">
    <property type="entry name" value="MnmC_Cterm"/>
    <property type="match status" value="1"/>
</dbReference>
<dbReference type="InterPro" id="IPR017610">
    <property type="entry name" value="tRNA_S-uridine_synth_MnmC_C"/>
</dbReference>
<evidence type="ECO:0000256" key="3">
    <source>
        <dbReference type="ARBA" id="ARBA00022630"/>
    </source>
</evidence>
<dbReference type="Proteomes" id="UP001056201">
    <property type="component" value="Chromosome 1"/>
</dbReference>
<evidence type="ECO:0000256" key="9">
    <source>
        <dbReference type="ARBA" id="ARBA00023268"/>
    </source>
</evidence>
<keyword evidence="5" id="KW-0949">S-adenosyl-L-methionine</keyword>
<dbReference type="InterPro" id="IPR036188">
    <property type="entry name" value="FAD/NAD-bd_sf"/>
</dbReference>
<gene>
    <name evidence="11" type="primary">mnmC</name>
    <name evidence="11" type="ORF">MW290_01985</name>
</gene>
<organism evidence="11 12">
    <name type="scientific">Aquincola tertiaricarbonis</name>
    <dbReference type="NCBI Taxonomy" id="391953"/>
    <lineage>
        <taxon>Bacteria</taxon>
        <taxon>Pseudomonadati</taxon>
        <taxon>Pseudomonadota</taxon>
        <taxon>Betaproteobacteria</taxon>
        <taxon>Burkholderiales</taxon>
        <taxon>Sphaerotilaceae</taxon>
        <taxon>Aquincola</taxon>
    </lineage>
</organism>
<evidence type="ECO:0000259" key="10">
    <source>
        <dbReference type="Pfam" id="PF01266"/>
    </source>
</evidence>
<name>A0ABY4S6R3_AQUTE</name>
<reference evidence="11" key="1">
    <citation type="submission" date="2022-05" db="EMBL/GenBank/DDBJ databases">
        <title>An RpoN-dependent PEP-CTERM gene is involved in floc formation of an Aquincola tertiaricarbonis strain.</title>
        <authorList>
            <person name="Qiu D."/>
            <person name="Xia M."/>
        </authorList>
    </citation>
    <scope>NUCLEOTIDE SEQUENCE</scope>
    <source>
        <strain evidence="11">RN12</strain>
    </source>
</reference>
<dbReference type="SUPFAM" id="SSF51905">
    <property type="entry name" value="FAD/NAD(P)-binding domain"/>
    <property type="match status" value="1"/>
</dbReference>
<dbReference type="Gene3D" id="3.50.50.60">
    <property type="entry name" value="FAD/NAD(P)-binding domain"/>
    <property type="match status" value="1"/>
</dbReference>
<keyword evidence="9" id="KW-0511">Multifunctional enzyme</keyword>
<keyword evidence="1" id="KW-0963">Cytoplasm</keyword>
<evidence type="ECO:0000256" key="2">
    <source>
        <dbReference type="ARBA" id="ARBA00022603"/>
    </source>
</evidence>
<dbReference type="InterPro" id="IPR029063">
    <property type="entry name" value="SAM-dependent_MTases_sf"/>
</dbReference>
<keyword evidence="8" id="KW-0560">Oxidoreductase</keyword>
<keyword evidence="3" id="KW-0285">Flavoprotein</keyword>
<keyword evidence="4 11" id="KW-0808">Transferase</keyword>
<dbReference type="GO" id="GO:0004808">
    <property type="term" value="F:tRNA (5-methylaminomethyl-2-thiouridylate)(34)-methyltransferase activity"/>
    <property type="evidence" value="ECO:0007669"/>
    <property type="project" value="UniProtKB-EC"/>
</dbReference>